<evidence type="ECO:0000256" key="1">
    <source>
        <dbReference type="SAM" id="MobiDB-lite"/>
    </source>
</evidence>
<feature type="region of interest" description="Disordered" evidence="1">
    <location>
        <begin position="1"/>
        <end position="24"/>
    </location>
</feature>
<evidence type="ECO:0000313" key="3">
    <source>
        <dbReference type="Proteomes" id="UP001501337"/>
    </source>
</evidence>
<sequence length="144" mass="15816">MEKRVKHINSKQPEGAASGSGYFPGDRLDLLKPVVARLAQRILATAVLTALTTHAVAEAEPGAAAQQLQEDPQTGQELTGEPEIEIRYGENETRYEYRVNGELVQVKVQPKVGPAYYLIPGQDGALVQSDGPNPSYPTWKLFQW</sequence>
<dbReference type="EMBL" id="BAABBO010000009">
    <property type="protein sequence ID" value="GAA3962285.1"/>
    <property type="molecule type" value="Genomic_DNA"/>
</dbReference>
<evidence type="ECO:0008006" key="4">
    <source>
        <dbReference type="Google" id="ProtNLM"/>
    </source>
</evidence>
<dbReference type="Proteomes" id="UP001501337">
    <property type="component" value="Unassembled WGS sequence"/>
</dbReference>
<reference evidence="3" key="1">
    <citation type="journal article" date="2019" name="Int. J. Syst. Evol. Microbiol.">
        <title>The Global Catalogue of Microorganisms (GCM) 10K type strain sequencing project: providing services to taxonomists for standard genome sequencing and annotation.</title>
        <authorList>
            <consortium name="The Broad Institute Genomics Platform"/>
            <consortium name="The Broad Institute Genome Sequencing Center for Infectious Disease"/>
            <person name="Wu L."/>
            <person name="Ma J."/>
        </authorList>
    </citation>
    <scope>NUCLEOTIDE SEQUENCE [LARGE SCALE GENOMIC DNA]</scope>
    <source>
        <strain evidence="3">JCM 17555</strain>
    </source>
</reference>
<proteinExistence type="predicted"/>
<dbReference type="InterPro" id="IPR021357">
    <property type="entry name" value="DUF2782"/>
</dbReference>
<dbReference type="Gene3D" id="2.20.130.30">
    <property type="entry name" value="Protein of unknown function DUF2782"/>
    <property type="match status" value="1"/>
</dbReference>
<name>A0ABP7PCM8_9GAMM</name>
<keyword evidence="3" id="KW-1185">Reference proteome</keyword>
<organism evidence="2 3">
    <name type="scientific">Allohahella marinimesophila</name>
    <dbReference type="NCBI Taxonomy" id="1054972"/>
    <lineage>
        <taxon>Bacteria</taxon>
        <taxon>Pseudomonadati</taxon>
        <taxon>Pseudomonadota</taxon>
        <taxon>Gammaproteobacteria</taxon>
        <taxon>Oceanospirillales</taxon>
        <taxon>Hahellaceae</taxon>
        <taxon>Allohahella</taxon>
    </lineage>
</organism>
<comment type="caution">
    <text evidence="2">The sequence shown here is derived from an EMBL/GenBank/DDBJ whole genome shotgun (WGS) entry which is preliminary data.</text>
</comment>
<gene>
    <name evidence="2" type="ORF">GCM10022278_20340</name>
</gene>
<dbReference type="Pfam" id="PF11191">
    <property type="entry name" value="DUF2782"/>
    <property type="match status" value="1"/>
</dbReference>
<accession>A0ABP7PCM8</accession>
<evidence type="ECO:0000313" key="2">
    <source>
        <dbReference type="EMBL" id="GAA3962285.1"/>
    </source>
</evidence>
<feature type="region of interest" description="Disordered" evidence="1">
    <location>
        <begin position="62"/>
        <end position="89"/>
    </location>
</feature>
<protein>
    <recommendedName>
        <fullName evidence="4">DUF2782 domain-containing protein</fullName>
    </recommendedName>
</protein>